<protein>
    <submittedName>
        <fullName evidence="2">Uncharacterized protein</fullName>
    </submittedName>
</protein>
<dbReference type="PROSITE" id="PS51257">
    <property type="entry name" value="PROKAR_LIPOPROTEIN"/>
    <property type="match status" value="1"/>
</dbReference>
<name>A0A7W6NPP4_9CAUL</name>
<dbReference type="AlphaFoldDB" id="A0A7W6NPP4"/>
<evidence type="ECO:0000256" key="1">
    <source>
        <dbReference type="SAM" id="MobiDB-lite"/>
    </source>
</evidence>
<reference evidence="2 3" key="1">
    <citation type="submission" date="2020-08" db="EMBL/GenBank/DDBJ databases">
        <title>Genomic Encyclopedia of Type Strains, Phase IV (KMG-IV): sequencing the most valuable type-strain genomes for metagenomic binning, comparative biology and taxonomic classification.</title>
        <authorList>
            <person name="Goeker M."/>
        </authorList>
    </citation>
    <scope>NUCLEOTIDE SEQUENCE [LARGE SCALE GENOMIC DNA]</scope>
    <source>
        <strain evidence="2 3">DSM 23960</strain>
    </source>
</reference>
<accession>A0A7W6NPP4</accession>
<organism evidence="2 3">
    <name type="scientific">Brevundimonas lenta</name>
    <dbReference type="NCBI Taxonomy" id="424796"/>
    <lineage>
        <taxon>Bacteria</taxon>
        <taxon>Pseudomonadati</taxon>
        <taxon>Pseudomonadota</taxon>
        <taxon>Alphaproteobacteria</taxon>
        <taxon>Caulobacterales</taxon>
        <taxon>Caulobacteraceae</taxon>
        <taxon>Brevundimonas</taxon>
    </lineage>
</organism>
<evidence type="ECO:0000313" key="2">
    <source>
        <dbReference type="EMBL" id="MBB4082367.1"/>
    </source>
</evidence>
<feature type="compositionally biased region" description="Low complexity" evidence="1">
    <location>
        <begin position="32"/>
        <end position="43"/>
    </location>
</feature>
<feature type="region of interest" description="Disordered" evidence="1">
    <location>
        <begin position="25"/>
        <end position="55"/>
    </location>
</feature>
<dbReference type="Proteomes" id="UP000529946">
    <property type="component" value="Unassembled WGS sequence"/>
</dbReference>
<evidence type="ECO:0000313" key="3">
    <source>
        <dbReference type="Proteomes" id="UP000529946"/>
    </source>
</evidence>
<dbReference type="EMBL" id="JACIDM010000001">
    <property type="protein sequence ID" value="MBB4082367.1"/>
    <property type="molecule type" value="Genomic_DNA"/>
</dbReference>
<gene>
    <name evidence="2" type="ORF">GGR12_001206</name>
</gene>
<dbReference type="RefSeq" id="WP_183203450.1">
    <property type="nucleotide sequence ID" value="NZ_JACIDM010000001.1"/>
</dbReference>
<comment type="caution">
    <text evidence="2">The sequence shown here is derived from an EMBL/GenBank/DDBJ whole genome shotgun (WGS) entry which is preliminary data.</text>
</comment>
<keyword evidence="3" id="KW-1185">Reference proteome</keyword>
<sequence>MIMPRPGIFASLSLFLLTACEGESVNPPTEPAAPVTAPESVTAAPPPGDPASNPAMPGSGPATFVGRWAAEAGWCASTTGDRRAITITTMRFEGYENSCAITSLDQVADGYEATLACQAEGTNARERIRLSRQGESLRLTWLNRNDAVVVLTRCPTPAAEPQPPS</sequence>
<proteinExistence type="predicted"/>